<evidence type="ECO:0000259" key="1">
    <source>
        <dbReference type="PROSITE" id="PS51186"/>
    </source>
</evidence>
<sequence>MMNKKEQIDLNFKLHAEALAKECNLMQVLSTDNINYIDSGLKADTFNVIHIETTESISKEEVESVVNFYENRLRESCIWIESSKLNTKLEEIFSQLSIVKSGLNEGMYFSNVNAIKEIEHCSNIYQVDKKQDIIDHAFVIANNWDPFDVNVLHYYDRTSSDILNNKKTLLFNYIEDNVVVGVIELFIEKEHPKNAGIYNLSVMKENRRKGIGEKLIKHTMQVAKNLGIESLFLQASDDSKNLFLKEGFEIDGEFMEFCKK</sequence>
<dbReference type="PROSITE" id="PS51186">
    <property type="entry name" value="GNAT"/>
    <property type="match status" value="1"/>
</dbReference>
<name>A0ABX8H1V0_9BACT</name>
<dbReference type="RefSeq" id="WP_144076271.1">
    <property type="nucleotide sequence ID" value="NZ_CP076129.1"/>
</dbReference>
<feature type="domain" description="N-acetyltransferase" evidence="1">
    <location>
        <begin position="122"/>
        <end position="260"/>
    </location>
</feature>
<evidence type="ECO:0000313" key="2">
    <source>
        <dbReference type="EMBL" id="QWG09599.1"/>
    </source>
</evidence>
<protein>
    <submittedName>
        <fullName evidence="2">GNAT family N-acetyltransferase</fullName>
    </submittedName>
</protein>
<evidence type="ECO:0000313" key="3">
    <source>
        <dbReference type="Proteomes" id="UP000682802"/>
    </source>
</evidence>
<proteinExistence type="predicted"/>
<dbReference type="Gene3D" id="3.40.630.30">
    <property type="match status" value="1"/>
</dbReference>
<reference evidence="2 3" key="1">
    <citation type="submission" date="2021-05" db="EMBL/GenBank/DDBJ databases">
        <title>Comparative genomic studies on the polysaccharide-degrading batcterial strains of the Flammeovirga genus.</title>
        <authorList>
            <person name="Zewei F."/>
            <person name="Zheng Z."/>
            <person name="Yu L."/>
            <person name="Ruyue G."/>
            <person name="Yanhong M."/>
            <person name="Yuanyuan C."/>
            <person name="Jingyan G."/>
            <person name="Wenjun H."/>
        </authorList>
    </citation>
    <scope>NUCLEOTIDE SEQUENCE [LARGE SCALE GENOMIC DNA]</scope>
    <source>
        <strain evidence="2 3">YS10</strain>
    </source>
</reference>
<dbReference type="PANTHER" id="PTHR13355">
    <property type="entry name" value="GLUCOSAMINE 6-PHOSPHATE N-ACETYLTRANSFERASE"/>
    <property type="match status" value="1"/>
</dbReference>
<dbReference type="InterPro" id="IPR000182">
    <property type="entry name" value="GNAT_dom"/>
</dbReference>
<dbReference type="InterPro" id="IPR016181">
    <property type="entry name" value="Acyl_CoA_acyltransferase"/>
</dbReference>
<accession>A0ABX8H1V0</accession>
<dbReference type="SUPFAM" id="SSF55729">
    <property type="entry name" value="Acyl-CoA N-acyltransferases (Nat)"/>
    <property type="match status" value="1"/>
</dbReference>
<gene>
    <name evidence="2" type="ORF">KM029_23635</name>
</gene>
<dbReference type="PANTHER" id="PTHR13355:SF15">
    <property type="entry name" value="GCN5-RELATED N-ACETYLTRANSFERASE 3, CHLOROPLASTIC"/>
    <property type="match status" value="1"/>
</dbReference>
<dbReference type="Pfam" id="PF00583">
    <property type="entry name" value="Acetyltransf_1"/>
    <property type="match status" value="1"/>
</dbReference>
<organism evidence="2 3">
    <name type="scientific">Flammeovirga kamogawensis</name>
    <dbReference type="NCBI Taxonomy" id="373891"/>
    <lineage>
        <taxon>Bacteria</taxon>
        <taxon>Pseudomonadati</taxon>
        <taxon>Bacteroidota</taxon>
        <taxon>Cytophagia</taxon>
        <taxon>Cytophagales</taxon>
        <taxon>Flammeovirgaceae</taxon>
        <taxon>Flammeovirga</taxon>
    </lineage>
</organism>
<dbReference type="CDD" id="cd04301">
    <property type="entry name" value="NAT_SF"/>
    <property type="match status" value="1"/>
</dbReference>
<dbReference type="InterPro" id="IPR039143">
    <property type="entry name" value="GNPNAT1-like"/>
</dbReference>
<dbReference type="Proteomes" id="UP000682802">
    <property type="component" value="Chromosome 2"/>
</dbReference>
<keyword evidence="3" id="KW-1185">Reference proteome</keyword>
<dbReference type="EMBL" id="CP076129">
    <property type="protein sequence ID" value="QWG09599.1"/>
    <property type="molecule type" value="Genomic_DNA"/>
</dbReference>